<dbReference type="PANTHER" id="PTHR34821:SF2">
    <property type="entry name" value="INNER MEMBRANE PROTEIN YDCZ"/>
    <property type="match status" value="1"/>
</dbReference>
<proteinExistence type="predicted"/>
<feature type="transmembrane region" description="Helical" evidence="1">
    <location>
        <begin position="130"/>
        <end position="147"/>
    </location>
</feature>
<name>A0A1X7I3S2_9BACT</name>
<keyword evidence="3" id="KW-1185">Reference proteome</keyword>
<dbReference type="EMBL" id="FXAW01000001">
    <property type="protein sequence ID" value="SMG08357.1"/>
    <property type="molecule type" value="Genomic_DNA"/>
</dbReference>
<dbReference type="AlphaFoldDB" id="A0A1X7I3S2"/>
<dbReference type="GO" id="GO:0005886">
    <property type="term" value="C:plasma membrane"/>
    <property type="evidence" value="ECO:0007669"/>
    <property type="project" value="TreeGrafter"/>
</dbReference>
<evidence type="ECO:0000313" key="2">
    <source>
        <dbReference type="EMBL" id="SMG08357.1"/>
    </source>
</evidence>
<accession>A0A1X7I3S2</accession>
<feature type="transmembrane region" description="Helical" evidence="1">
    <location>
        <begin position="6"/>
        <end position="25"/>
    </location>
</feature>
<evidence type="ECO:0000256" key="1">
    <source>
        <dbReference type="SAM" id="Phobius"/>
    </source>
</evidence>
<keyword evidence="1" id="KW-1133">Transmembrane helix</keyword>
<dbReference type="STRING" id="1028.SAMN05661096_00127"/>
<dbReference type="Pfam" id="PF04657">
    <property type="entry name" value="DMT_YdcZ"/>
    <property type="match status" value="1"/>
</dbReference>
<organism evidence="2 3">
    <name type="scientific">Marivirga sericea</name>
    <dbReference type="NCBI Taxonomy" id="1028"/>
    <lineage>
        <taxon>Bacteria</taxon>
        <taxon>Pseudomonadati</taxon>
        <taxon>Bacteroidota</taxon>
        <taxon>Cytophagia</taxon>
        <taxon>Cytophagales</taxon>
        <taxon>Marivirgaceae</taxon>
        <taxon>Marivirga</taxon>
    </lineage>
</organism>
<protein>
    <submittedName>
        <fullName evidence="2">Transporter family-2 protein</fullName>
    </submittedName>
</protein>
<dbReference type="Proteomes" id="UP000193804">
    <property type="component" value="Unassembled WGS sequence"/>
</dbReference>
<sequence>MLKSTVFLMCLVFLAGAILPIQAGFNIQIGKSVQQPVFAAFASFLIGTIALFIYLLSVRFNFSSISATQSVSPIFWTAGILGAFYVASVIIIAPKLGTALTFSLIVGGQMIISLILDHFGLLGFSIKEINWQRLLGVVFLVLGVLLIRKY</sequence>
<feature type="transmembrane region" description="Helical" evidence="1">
    <location>
        <begin position="37"/>
        <end position="62"/>
    </location>
</feature>
<keyword evidence="1" id="KW-0812">Transmembrane</keyword>
<dbReference type="OrthoDB" id="9097160at2"/>
<dbReference type="PANTHER" id="PTHR34821">
    <property type="entry name" value="INNER MEMBRANE PROTEIN YDCZ"/>
    <property type="match status" value="1"/>
</dbReference>
<feature type="transmembrane region" description="Helical" evidence="1">
    <location>
        <begin position="74"/>
        <end position="93"/>
    </location>
</feature>
<feature type="transmembrane region" description="Helical" evidence="1">
    <location>
        <begin position="100"/>
        <end position="124"/>
    </location>
</feature>
<keyword evidence="1" id="KW-0472">Membrane</keyword>
<dbReference type="RefSeq" id="WP_085515153.1">
    <property type="nucleotide sequence ID" value="NZ_FXAW01000001.1"/>
</dbReference>
<dbReference type="InterPro" id="IPR006750">
    <property type="entry name" value="YdcZ"/>
</dbReference>
<evidence type="ECO:0000313" key="3">
    <source>
        <dbReference type="Proteomes" id="UP000193804"/>
    </source>
</evidence>
<reference evidence="3" key="1">
    <citation type="submission" date="2017-04" db="EMBL/GenBank/DDBJ databases">
        <authorList>
            <person name="Varghese N."/>
            <person name="Submissions S."/>
        </authorList>
    </citation>
    <scope>NUCLEOTIDE SEQUENCE [LARGE SCALE GENOMIC DNA]</scope>
    <source>
        <strain evidence="3">DSM 4125</strain>
    </source>
</reference>
<gene>
    <name evidence="2" type="ORF">SAMN05661096_00127</name>
</gene>